<feature type="transmembrane region" description="Helical" evidence="1">
    <location>
        <begin position="6"/>
        <end position="29"/>
    </location>
</feature>
<accession>A0A813EML9</accession>
<protein>
    <submittedName>
        <fullName evidence="2">Uncharacterized protein</fullName>
    </submittedName>
</protein>
<keyword evidence="1" id="KW-1133">Transmembrane helix</keyword>
<sequence>MEDAEWWVVVAAIVGSTVLLAGVCVLLLVCARALWDPIYCCHVSGPQMQVLHSSPMHRVTDTVHICEHIVTSGASSCLQRKITKYSRMVIVSHGEKLGLFNPCPLTDAVKKDIDKLGQVDTVCATNCFHYMCIHAYIAAYPGARFIVPAGLLLKRPQLLGRCEPYPEPPIGSVFPGTRYFRLPEFHQEHLIFVEDAALLWAADTISPHQPAAPNPGRTVLSPFMWPFLARLCVHSDQFKSQYGRPGAILFADYSRQFTGGDRRASVAIWQEVLGLPITRVSTAHGLYSGWVDVTKESLQALLEYVKARDTCWDLFGRFVFRTIVLGCCHCCFPEWTPLFKEPERSESTEAACAQASAVLPETSEQDLVIGCRNV</sequence>
<proteinExistence type="predicted"/>
<dbReference type="AlphaFoldDB" id="A0A813EML9"/>
<keyword evidence="3" id="KW-1185">Reference proteome</keyword>
<evidence type="ECO:0000313" key="3">
    <source>
        <dbReference type="Proteomes" id="UP000654075"/>
    </source>
</evidence>
<keyword evidence="1" id="KW-0472">Membrane</keyword>
<reference evidence="2" key="1">
    <citation type="submission" date="2021-02" db="EMBL/GenBank/DDBJ databases">
        <authorList>
            <person name="Dougan E. K."/>
            <person name="Rhodes N."/>
            <person name="Thang M."/>
            <person name="Chan C."/>
        </authorList>
    </citation>
    <scope>NUCLEOTIDE SEQUENCE</scope>
</reference>
<dbReference type="EMBL" id="CAJNNV010012410">
    <property type="protein sequence ID" value="CAE8600752.1"/>
    <property type="molecule type" value="Genomic_DNA"/>
</dbReference>
<dbReference type="InterPro" id="IPR036866">
    <property type="entry name" value="RibonucZ/Hydroxyglut_hydro"/>
</dbReference>
<keyword evidence="1" id="KW-0812">Transmembrane</keyword>
<dbReference type="SUPFAM" id="SSF56281">
    <property type="entry name" value="Metallo-hydrolase/oxidoreductase"/>
    <property type="match status" value="1"/>
</dbReference>
<dbReference type="Proteomes" id="UP000654075">
    <property type="component" value="Unassembled WGS sequence"/>
</dbReference>
<evidence type="ECO:0000256" key="1">
    <source>
        <dbReference type="SAM" id="Phobius"/>
    </source>
</evidence>
<organism evidence="2 3">
    <name type="scientific">Polarella glacialis</name>
    <name type="common">Dinoflagellate</name>
    <dbReference type="NCBI Taxonomy" id="89957"/>
    <lineage>
        <taxon>Eukaryota</taxon>
        <taxon>Sar</taxon>
        <taxon>Alveolata</taxon>
        <taxon>Dinophyceae</taxon>
        <taxon>Suessiales</taxon>
        <taxon>Suessiaceae</taxon>
        <taxon>Polarella</taxon>
    </lineage>
</organism>
<evidence type="ECO:0000313" key="2">
    <source>
        <dbReference type="EMBL" id="CAE8600752.1"/>
    </source>
</evidence>
<gene>
    <name evidence="2" type="ORF">PGLA1383_LOCUS19059</name>
</gene>
<comment type="caution">
    <text evidence="2">The sequence shown here is derived from an EMBL/GenBank/DDBJ whole genome shotgun (WGS) entry which is preliminary data.</text>
</comment>
<name>A0A813EML9_POLGL</name>